<evidence type="ECO:0000256" key="3">
    <source>
        <dbReference type="ARBA" id="ARBA00022618"/>
    </source>
</evidence>
<feature type="active site" evidence="9">
    <location>
        <position position="156"/>
    </location>
</feature>
<dbReference type="Pfam" id="PF02899">
    <property type="entry name" value="Phage_int_SAM_1"/>
    <property type="match status" value="1"/>
</dbReference>
<dbReference type="NCBIfam" id="NF001399">
    <property type="entry name" value="PRK00283.1"/>
    <property type="match status" value="1"/>
</dbReference>
<comment type="similarity">
    <text evidence="9">Belongs to the 'phage' integrase family. XerC subfamily.</text>
</comment>
<dbReference type="EMBL" id="CP019082">
    <property type="protein sequence ID" value="APW60907.1"/>
    <property type="molecule type" value="Genomic_DNA"/>
</dbReference>
<dbReference type="SUPFAM" id="SSF56349">
    <property type="entry name" value="DNA breaking-rejoining enzymes"/>
    <property type="match status" value="1"/>
</dbReference>
<dbReference type="Gene3D" id="1.10.443.10">
    <property type="entry name" value="Intergrase catalytic core"/>
    <property type="match status" value="1"/>
</dbReference>
<dbReference type="InterPro" id="IPR023009">
    <property type="entry name" value="Tyrosine_recombinase_XerC/XerD"/>
</dbReference>
<dbReference type="InterPro" id="IPR013762">
    <property type="entry name" value="Integrase-like_cat_sf"/>
</dbReference>
<dbReference type="SUPFAM" id="SSF47823">
    <property type="entry name" value="lambda integrase-like, N-terminal domain"/>
    <property type="match status" value="1"/>
</dbReference>
<name>A0A1U7CPP9_9BACT</name>
<dbReference type="Pfam" id="PF00589">
    <property type="entry name" value="Phage_integrase"/>
    <property type="match status" value="1"/>
</dbReference>
<reference evidence="13" key="1">
    <citation type="submission" date="2016-12" db="EMBL/GenBank/DDBJ databases">
        <title>Comparative genomics of four Isosphaeraceae planctomycetes: a common pool of plasmids and glycoside hydrolase genes.</title>
        <authorList>
            <person name="Ivanova A."/>
        </authorList>
    </citation>
    <scope>NUCLEOTIDE SEQUENCE [LARGE SCALE GENOMIC DNA]</scope>
    <source>
        <strain evidence="13">PX4</strain>
    </source>
</reference>
<dbReference type="InterPro" id="IPR050090">
    <property type="entry name" value="Tyrosine_recombinase_XerCD"/>
</dbReference>
<evidence type="ECO:0000256" key="2">
    <source>
        <dbReference type="ARBA" id="ARBA00022490"/>
    </source>
</evidence>
<evidence type="ECO:0000256" key="1">
    <source>
        <dbReference type="ARBA" id="ARBA00004496"/>
    </source>
</evidence>
<gene>
    <name evidence="12" type="primary">xerD_2</name>
    <name evidence="9" type="synonym">xerC</name>
    <name evidence="12" type="ORF">BSF38_02399</name>
</gene>
<proteinExistence type="inferred from homology"/>
<dbReference type="InterPro" id="IPR002104">
    <property type="entry name" value="Integrase_catalytic"/>
</dbReference>
<comment type="subcellular location">
    <subcellularLocation>
        <location evidence="1 9">Cytoplasm</location>
    </subcellularLocation>
</comment>
<feature type="active site" evidence="9">
    <location>
        <position position="252"/>
    </location>
</feature>
<protein>
    <recommendedName>
        <fullName evidence="9">Tyrosine recombinase XerC</fullName>
    </recommendedName>
</protein>
<comment type="function">
    <text evidence="9">Site-specific tyrosine recombinase, which acts by catalyzing the cutting and rejoining of the recombining DNA molecules. The XerC-XerD complex is essential to convert dimers of the bacterial chromosome into monomers to permit their segregation at cell division. It also contributes to the segregational stability of plasmids.</text>
</comment>
<sequence length="314" mass="34246">MSKADYRPRRNQDPVGPFLHYLMAECGSSPHTLAAYRSDLMRFLGWRKTHAPGPLGDIQIGVLSGFVDELVSSGLAPSSVARHLASLSTFFRYLVLEGKLTDNTAKLLVAPALWDRLPVVLGPTAVERLLSAPSESTRLGRRDRAALETLYATGCRASEVVGLRPGDVDLRGGLARCVGKGNKERWVPIGSRAQQALATYLQSDRPAMIARHPDTSTVFVTRGGRPLSRIGLWRIVKQHALAAGLHGDVSPHTLRHSFATHLLAGGADLRAVQEMLGHTSIATTQIYTRVELSRLREVHARFHPRSLPEPPASS</sequence>
<dbReference type="InterPro" id="IPR044068">
    <property type="entry name" value="CB"/>
</dbReference>
<evidence type="ECO:0000256" key="4">
    <source>
        <dbReference type="ARBA" id="ARBA00022829"/>
    </source>
</evidence>
<keyword evidence="6 9" id="KW-0238">DNA-binding</keyword>
<feature type="domain" description="Tyr recombinase" evidence="10">
    <location>
        <begin position="116"/>
        <end position="300"/>
    </location>
</feature>
<dbReference type="RefSeq" id="WP_076345863.1">
    <property type="nucleotide sequence ID" value="NZ_CP019082.1"/>
</dbReference>
<evidence type="ECO:0000256" key="7">
    <source>
        <dbReference type="ARBA" id="ARBA00023172"/>
    </source>
</evidence>
<dbReference type="InterPro" id="IPR004107">
    <property type="entry name" value="Integrase_SAM-like_N"/>
</dbReference>
<dbReference type="Proteomes" id="UP000186309">
    <property type="component" value="Chromosome"/>
</dbReference>
<evidence type="ECO:0000259" key="10">
    <source>
        <dbReference type="PROSITE" id="PS51898"/>
    </source>
</evidence>
<keyword evidence="3 9" id="KW-0132">Cell division</keyword>
<comment type="subunit">
    <text evidence="9">Forms a cyclic heterotetrameric complex composed of two molecules of XerC and two molecules of XerD.</text>
</comment>
<organism evidence="12 13">
    <name type="scientific">Paludisphaera borealis</name>
    <dbReference type="NCBI Taxonomy" id="1387353"/>
    <lineage>
        <taxon>Bacteria</taxon>
        <taxon>Pseudomonadati</taxon>
        <taxon>Planctomycetota</taxon>
        <taxon>Planctomycetia</taxon>
        <taxon>Isosphaerales</taxon>
        <taxon>Isosphaeraceae</taxon>
        <taxon>Paludisphaera</taxon>
    </lineage>
</organism>
<keyword evidence="5 9" id="KW-0229">DNA integration</keyword>
<evidence type="ECO:0000256" key="5">
    <source>
        <dbReference type="ARBA" id="ARBA00022908"/>
    </source>
</evidence>
<dbReference type="PANTHER" id="PTHR30349:SF81">
    <property type="entry name" value="TYROSINE RECOMBINASE XERC"/>
    <property type="match status" value="1"/>
</dbReference>
<evidence type="ECO:0000256" key="6">
    <source>
        <dbReference type="ARBA" id="ARBA00023125"/>
    </source>
</evidence>
<dbReference type="GO" id="GO:0005737">
    <property type="term" value="C:cytoplasm"/>
    <property type="evidence" value="ECO:0007669"/>
    <property type="project" value="UniProtKB-SubCell"/>
</dbReference>
<evidence type="ECO:0000256" key="8">
    <source>
        <dbReference type="ARBA" id="ARBA00023306"/>
    </source>
</evidence>
<feature type="active site" evidence="9">
    <location>
        <position position="278"/>
    </location>
</feature>
<accession>A0A1U7CPP9</accession>
<dbReference type="OrthoDB" id="9801717at2"/>
<evidence type="ECO:0000256" key="9">
    <source>
        <dbReference type="HAMAP-Rule" id="MF_01808"/>
    </source>
</evidence>
<dbReference type="CDD" id="cd00798">
    <property type="entry name" value="INT_XerDC_C"/>
    <property type="match status" value="1"/>
</dbReference>
<dbReference type="InterPro" id="IPR010998">
    <property type="entry name" value="Integrase_recombinase_N"/>
</dbReference>
<evidence type="ECO:0000259" key="11">
    <source>
        <dbReference type="PROSITE" id="PS51900"/>
    </source>
</evidence>
<dbReference type="STRING" id="1387353.BSF38_02399"/>
<dbReference type="PROSITE" id="PS51898">
    <property type="entry name" value="TYR_RECOMBINASE"/>
    <property type="match status" value="1"/>
</dbReference>
<keyword evidence="13" id="KW-1185">Reference proteome</keyword>
<dbReference type="Gene3D" id="1.10.150.130">
    <property type="match status" value="1"/>
</dbReference>
<dbReference type="PROSITE" id="PS51900">
    <property type="entry name" value="CB"/>
    <property type="match status" value="1"/>
</dbReference>
<dbReference type="GO" id="GO:0003677">
    <property type="term" value="F:DNA binding"/>
    <property type="evidence" value="ECO:0007669"/>
    <property type="project" value="UniProtKB-UniRule"/>
</dbReference>
<dbReference type="InterPro" id="IPR011010">
    <property type="entry name" value="DNA_brk_join_enz"/>
</dbReference>
<feature type="active site" evidence="9">
    <location>
        <position position="255"/>
    </location>
</feature>
<evidence type="ECO:0000313" key="12">
    <source>
        <dbReference type="EMBL" id="APW60907.1"/>
    </source>
</evidence>
<feature type="domain" description="Core-binding (CB)" evidence="11">
    <location>
        <begin position="9"/>
        <end position="95"/>
    </location>
</feature>
<dbReference type="GO" id="GO:0009037">
    <property type="term" value="F:tyrosine-based site-specific recombinase activity"/>
    <property type="evidence" value="ECO:0007669"/>
    <property type="project" value="UniProtKB-UniRule"/>
</dbReference>
<evidence type="ECO:0000313" key="13">
    <source>
        <dbReference type="Proteomes" id="UP000186309"/>
    </source>
</evidence>
<dbReference type="PANTHER" id="PTHR30349">
    <property type="entry name" value="PHAGE INTEGRASE-RELATED"/>
    <property type="match status" value="1"/>
</dbReference>
<keyword evidence="2 9" id="KW-0963">Cytoplasm</keyword>
<keyword evidence="7 9" id="KW-0233">DNA recombination</keyword>
<keyword evidence="8 9" id="KW-0131">Cell cycle</keyword>
<keyword evidence="4 9" id="KW-0159">Chromosome partition</keyword>
<feature type="active site" evidence="9">
    <location>
        <position position="180"/>
    </location>
</feature>
<dbReference type="GO" id="GO:0007059">
    <property type="term" value="P:chromosome segregation"/>
    <property type="evidence" value="ECO:0007669"/>
    <property type="project" value="UniProtKB-UniRule"/>
</dbReference>
<dbReference type="GO" id="GO:0051301">
    <property type="term" value="P:cell division"/>
    <property type="evidence" value="ECO:0007669"/>
    <property type="project" value="UniProtKB-KW"/>
</dbReference>
<dbReference type="KEGG" id="pbor:BSF38_02399"/>
<dbReference type="GO" id="GO:0006313">
    <property type="term" value="P:DNA transposition"/>
    <property type="evidence" value="ECO:0007669"/>
    <property type="project" value="UniProtKB-UniRule"/>
</dbReference>
<dbReference type="HAMAP" id="MF_01808">
    <property type="entry name" value="Recomb_XerC_XerD"/>
    <property type="match status" value="1"/>
</dbReference>
<dbReference type="AlphaFoldDB" id="A0A1U7CPP9"/>
<feature type="active site" description="O-(3'-phospho-DNA)-tyrosine intermediate" evidence="9">
    <location>
        <position position="287"/>
    </location>
</feature>